<dbReference type="STRING" id="281362.AT959_12550"/>
<dbReference type="AlphaFoldDB" id="A0A133XGY3"/>
<evidence type="ECO:0000313" key="1">
    <source>
        <dbReference type="EMBL" id="KXB30188.1"/>
    </source>
</evidence>
<gene>
    <name evidence="1" type="ORF">AT959_12550</name>
</gene>
<dbReference type="Proteomes" id="UP000070186">
    <property type="component" value="Unassembled WGS sequence"/>
</dbReference>
<sequence length="93" mass="10425">MPENTTVARYFTSYSGAKLPLKLVGELAAGDMRNRNTYFRGNFDAAGQMLSCEKIVYGEAEFRHDYRYHPDGRLARAVIDDGSDEPAVIDYPA</sequence>
<proteinExistence type="predicted"/>
<accession>A0A133XGY3</accession>
<dbReference type="EMBL" id="LODL01000021">
    <property type="protein sequence ID" value="KXB30188.1"/>
    <property type="molecule type" value="Genomic_DNA"/>
</dbReference>
<dbReference type="RefSeq" id="WP_066883574.1">
    <property type="nucleotide sequence ID" value="NZ_LODL01000021.1"/>
</dbReference>
<protein>
    <submittedName>
        <fullName evidence="1">Uncharacterized protein</fullName>
    </submittedName>
</protein>
<keyword evidence="2" id="KW-1185">Reference proteome</keyword>
<evidence type="ECO:0000313" key="2">
    <source>
        <dbReference type="Proteomes" id="UP000070186"/>
    </source>
</evidence>
<name>A0A133XGY3_9RHOO</name>
<comment type="caution">
    <text evidence="1">The sequence shown here is derived from an EMBL/GenBank/DDBJ whole genome shotgun (WGS) entry which is preliminary data.</text>
</comment>
<organism evidence="1 2">
    <name type="scientific">Dechloromonas denitrificans</name>
    <dbReference type="NCBI Taxonomy" id="281362"/>
    <lineage>
        <taxon>Bacteria</taxon>
        <taxon>Pseudomonadati</taxon>
        <taxon>Pseudomonadota</taxon>
        <taxon>Betaproteobacteria</taxon>
        <taxon>Rhodocyclales</taxon>
        <taxon>Azonexaceae</taxon>
        <taxon>Dechloromonas</taxon>
    </lineage>
</organism>
<dbReference type="Pfam" id="PF19653">
    <property type="entry name" value="DUF6156"/>
    <property type="match status" value="1"/>
</dbReference>
<dbReference type="InterPro" id="IPR046154">
    <property type="entry name" value="DUF6156"/>
</dbReference>
<reference evidence="1 2" key="1">
    <citation type="submission" date="2015-12" db="EMBL/GenBank/DDBJ databases">
        <title>Nitrous oxide reduction kinetics distinguish bacteria harboring typical versus atypical NosZ.</title>
        <authorList>
            <person name="Yoon S."/>
            <person name="Nissen S."/>
            <person name="Park D."/>
            <person name="Sanford R.A."/>
            <person name="Loeffler F.E."/>
        </authorList>
    </citation>
    <scope>NUCLEOTIDE SEQUENCE [LARGE SCALE GENOMIC DNA]</scope>
    <source>
        <strain evidence="1 2">ATCC BAA-841</strain>
    </source>
</reference>